<feature type="region of interest" description="Disordered" evidence="4">
    <location>
        <begin position="260"/>
        <end position="322"/>
    </location>
</feature>
<feature type="compositionally biased region" description="Basic and acidic residues" evidence="4">
    <location>
        <begin position="353"/>
        <end position="390"/>
    </location>
</feature>
<dbReference type="GO" id="GO:0003723">
    <property type="term" value="F:RNA binding"/>
    <property type="evidence" value="ECO:0007669"/>
    <property type="project" value="UniProtKB-UniRule"/>
</dbReference>
<sequence>MSQDSRNLQVSVRGLPFECSDEELKAFFDNNGIESVEIERRNGKASGDGVITFIDEDFVKDALKKNKQMLKHRYIEVFLDDNRDRFERRRGRYNDDREPRRDDRRRDDWGGDRNRERHQPFDRYPQPVQQSQQYSNGPRDPFGGGYSNGPTEYDGKVVRLRGVPFSVSVSDVLDFFSPLDVVRDGVLLPDQRTVVTSGDAFVVFADIESCERAKDRHMQHMGHRYIEVFEATYSELVKFCSKHNLRVPPMTNLQQTISLQQPSHNDQYSIQPQYSAPPYNGPSDPYPSSYSSSSRGPPLPYNGPAIDSYDNRYPPAQPPKPVDEYRYEAKAPVGFYDAYVPPAVYDSYPSSDSRNDPRYSRPDPRIDPRSDPRSDMRGPPRNDPRMDSRYSDYGPPAYEPREVYDSNWRTGSIGSGGGGGPPPSNGFSQHSWDPRDRSVGDRRDLYSSYPGERYDQREAVGGPMRRPDYRRDDRYPPRHDPYSRHHDPYHQQQERGHFVLKMRGIPFRSTENDVVDWFSPARPNRVELLRDGIGRPNGDARVIFHDRKDYDQALLKDKQYMGERYIEMIPDNGRY</sequence>
<dbReference type="CDD" id="cd12254">
    <property type="entry name" value="RRM_hnRNPH_ESRPs_RBM12_like"/>
    <property type="match status" value="2"/>
</dbReference>
<evidence type="ECO:0000256" key="2">
    <source>
        <dbReference type="ARBA" id="ARBA00022884"/>
    </source>
</evidence>
<feature type="compositionally biased region" description="Polar residues" evidence="4">
    <location>
        <begin position="260"/>
        <end position="274"/>
    </location>
</feature>
<dbReference type="PANTHER" id="PTHR13976">
    <property type="entry name" value="HETEROGENEOUS NUCLEAR RIBONUCLEOPROTEIN-RELATED"/>
    <property type="match status" value="1"/>
</dbReference>
<dbReference type="EMBL" id="CANHGI010000001">
    <property type="protein sequence ID" value="CAI5438166.1"/>
    <property type="molecule type" value="Genomic_DNA"/>
</dbReference>
<keyword evidence="2 3" id="KW-0694">RNA-binding</keyword>
<evidence type="ECO:0000313" key="7">
    <source>
        <dbReference type="Proteomes" id="UP001152747"/>
    </source>
</evidence>
<dbReference type="Gene3D" id="3.30.70.330">
    <property type="match status" value="3"/>
</dbReference>
<feature type="compositionally biased region" description="Basic and acidic residues" evidence="4">
    <location>
        <begin position="432"/>
        <end position="445"/>
    </location>
</feature>
<dbReference type="Proteomes" id="UP001152747">
    <property type="component" value="Unassembled WGS sequence"/>
</dbReference>
<feature type="compositionally biased region" description="Low complexity" evidence="4">
    <location>
        <begin position="277"/>
        <end position="296"/>
    </location>
</feature>
<evidence type="ECO:0000256" key="3">
    <source>
        <dbReference type="PROSITE-ProRule" id="PRU00176"/>
    </source>
</evidence>
<keyword evidence="7" id="KW-1185">Reference proteome</keyword>
<reference evidence="6" key="1">
    <citation type="submission" date="2022-11" db="EMBL/GenBank/DDBJ databases">
        <authorList>
            <person name="Kikuchi T."/>
        </authorList>
    </citation>
    <scope>NUCLEOTIDE SEQUENCE</scope>
    <source>
        <strain evidence="6">PS1010</strain>
    </source>
</reference>
<keyword evidence="1" id="KW-0677">Repeat</keyword>
<protein>
    <recommendedName>
        <fullName evidence="5">RRM domain-containing protein</fullName>
    </recommendedName>
</protein>
<gene>
    <name evidence="6" type="ORF">CAMP_LOCUS803</name>
</gene>
<evidence type="ECO:0000256" key="4">
    <source>
        <dbReference type="SAM" id="MobiDB-lite"/>
    </source>
</evidence>
<dbReference type="InterPro" id="IPR035979">
    <property type="entry name" value="RBD_domain_sf"/>
</dbReference>
<feature type="region of interest" description="Disordered" evidence="4">
    <location>
        <begin position="93"/>
        <end position="148"/>
    </location>
</feature>
<accession>A0A9P1I4L1</accession>
<evidence type="ECO:0000256" key="1">
    <source>
        <dbReference type="ARBA" id="ARBA00022737"/>
    </source>
</evidence>
<feature type="compositionally biased region" description="Low complexity" evidence="4">
    <location>
        <begin position="124"/>
        <end position="135"/>
    </location>
</feature>
<dbReference type="PROSITE" id="PS50102">
    <property type="entry name" value="RRM"/>
    <property type="match status" value="2"/>
</dbReference>
<evidence type="ECO:0000313" key="6">
    <source>
        <dbReference type="EMBL" id="CAI5438166.1"/>
    </source>
</evidence>
<feature type="compositionally biased region" description="Basic and acidic residues" evidence="4">
    <location>
        <begin position="465"/>
        <end position="491"/>
    </location>
</feature>
<dbReference type="SMART" id="SM00360">
    <property type="entry name" value="RRM"/>
    <property type="match status" value="3"/>
</dbReference>
<dbReference type="OrthoDB" id="431068at2759"/>
<name>A0A9P1I4L1_9PELO</name>
<feature type="domain" description="RRM" evidence="5">
    <location>
        <begin position="8"/>
        <end position="82"/>
    </location>
</feature>
<dbReference type="AlphaFoldDB" id="A0A9P1I4L1"/>
<evidence type="ECO:0000259" key="5">
    <source>
        <dbReference type="PROSITE" id="PS50102"/>
    </source>
</evidence>
<proteinExistence type="predicted"/>
<feature type="domain" description="RRM" evidence="5">
    <location>
        <begin position="156"/>
        <end position="233"/>
    </location>
</feature>
<comment type="caution">
    <text evidence="6">The sequence shown here is derived from an EMBL/GenBank/DDBJ whole genome shotgun (WGS) entry which is preliminary data.</text>
</comment>
<dbReference type="InterPro" id="IPR000504">
    <property type="entry name" value="RRM_dom"/>
</dbReference>
<dbReference type="InterPro" id="IPR012677">
    <property type="entry name" value="Nucleotide-bd_a/b_plait_sf"/>
</dbReference>
<dbReference type="Pfam" id="PF00076">
    <property type="entry name" value="RRM_1"/>
    <property type="match status" value="1"/>
</dbReference>
<feature type="region of interest" description="Disordered" evidence="4">
    <location>
        <begin position="346"/>
        <end position="491"/>
    </location>
</feature>
<feature type="compositionally biased region" description="Basic and acidic residues" evidence="4">
    <location>
        <begin position="93"/>
        <end position="121"/>
    </location>
</feature>
<organism evidence="6 7">
    <name type="scientific">Caenorhabditis angaria</name>
    <dbReference type="NCBI Taxonomy" id="860376"/>
    <lineage>
        <taxon>Eukaryota</taxon>
        <taxon>Metazoa</taxon>
        <taxon>Ecdysozoa</taxon>
        <taxon>Nematoda</taxon>
        <taxon>Chromadorea</taxon>
        <taxon>Rhabditida</taxon>
        <taxon>Rhabditina</taxon>
        <taxon>Rhabditomorpha</taxon>
        <taxon>Rhabditoidea</taxon>
        <taxon>Rhabditidae</taxon>
        <taxon>Peloderinae</taxon>
        <taxon>Caenorhabditis</taxon>
    </lineage>
</organism>
<dbReference type="InterPro" id="IPR050666">
    <property type="entry name" value="ESRP"/>
</dbReference>
<dbReference type="SUPFAM" id="SSF54928">
    <property type="entry name" value="RNA-binding domain, RBD"/>
    <property type="match status" value="2"/>
</dbReference>